<evidence type="ECO:0000313" key="9">
    <source>
        <dbReference type="Proteomes" id="UP001296943"/>
    </source>
</evidence>
<comment type="caution">
    <text evidence="8">The sequence shown here is derived from an EMBL/GenBank/DDBJ whole genome shotgun (WGS) entry which is preliminary data.</text>
</comment>
<reference evidence="8 9" key="1">
    <citation type="submission" date="2021-01" db="EMBL/GenBank/DDBJ databases">
        <title>Genomic Encyclopedia of Type Strains, Phase IV (KMG-IV): sequencing the most valuable type-strain genomes for metagenomic binning, comparative biology and taxonomic classification.</title>
        <authorList>
            <person name="Goeker M."/>
        </authorList>
    </citation>
    <scope>NUCLEOTIDE SEQUENCE [LARGE SCALE GENOMIC DNA]</scope>
    <source>
        <strain evidence="8 9">DSM 23711</strain>
    </source>
</reference>
<accession>A0ABS2MWF7</accession>
<keyword evidence="8" id="KW-0282">Flagellum</keyword>
<keyword evidence="3" id="KW-1005">Bacterial flagellum biogenesis</keyword>
<keyword evidence="2" id="KW-0963">Cytoplasm</keyword>
<evidence type="ECO:0000256" key="7">
    <source>
        <dbReference type="ARBA" id="ARBA00093797"/>
    </source>
</evidence>
<keyword evidence="9" id="KW-1185">Reference proteome</keyword>
<keyword evidence="4" id="KW-0143">Chaperone</keyword>
<organism evidence="8 9">
    <name type="scientific">Aquibacillus albus</name>
    <dbReference type="NCBI Taxonomy" id="1168171"/>
    <lineage>
        <taxon>Bacteria</taxon>
        <taxon>Bacillati</taxon>
        <taxon>Bacillota</taxon>
        <taxon>Bacilli</taxon>
        <taxon>Bacillales</taxon>
        <taxon>Bacillaceae</taxon>
        <taxon>Aquibacillus</taxon>
    </lineage>
</organism>
<name>A0ABS2MWF7_9BACI</name>
<gene>
    <name evidence="8" type="ORF">JOC48_000710</name>
</gene>
<keyword evidence="8" id="KW-0969">Cilium</keyword>
<evidence type="ECO:0000256" key="3">
    <source>
        <dbReference type="ARBA" id="ARBA00022795"/>
    </source>
</evidence>
<evidence type="ECO:0000256" key="4">
    <source>
        <dbReference type="ARBA" id="ARBA00023186"/>
    </source>
</evidence>
<evidence type="ECO:0000256" key="2">
    <source>
        <dbReference type="ARBA" id="ARBA00022490"/>
    </source>
</evidence>
<evidence type="ECO:0000256" key="1">
    <source>
        <dbReference type="ARBA" id="ARBA00004514"/>
    </source>
</evidence>
<dbReference type="InterPro" id="IPR008622">
    <property type="entry name" value="FliT"/>
</dbReference>
<comment type="function">
    <text evidence="5">May act as an export chaperone for the filament capping protein FliD.</text>
</comment>
<dbReference type="Pfam" id="PF05400">
    <property type="entry name" value="FliT"/>
    <property type="match status" value="1"/>
</dbReference>
<dbReference type="EMBL" id="JAFBDR010000003">
    <property type="protein sequence ID" value="MBM7570232.1"/>
    <property type="molecule type" value="Genomic_DNA"/>
</dbReference>
<protein>
    <recommendedName>
        <fullName evidence="7">Flagellar protein FliT</fullName>
    </recommendedName>
</protein>
<comment type="subcellular location">
    <subcellularLocation>
        <location evidence="1">Cytoplasm</location>
        <location evidence="1">Cytosol</location>
    </subcellularLocation>
</comment>
<proteinExistence type="inferred from homology"/>
<dbReference type="Proteomes" id="UP001296943">
    <property type="component" value="Unassembled WGS sequence"/>
</dbReference>
<sequence>MNRMEQVYETTMELHQLLDGEKIKENRDGTIDSINKLLGKRSDLLKGIEPPYTDQEKEVGQQVVQLDRVIQSKMGMLFQTIKSEIKTVKKQKQSNQKYKNPYQNLSNFDGMFLDSKK</sequence>
<evidence type="ECO:0000256" key="6">
    <source>
        <dbReference type="ARBA" id="ARBA00093785"/>
    </source>
</evidence>
<dbReference type="RefSeq" id="WP_204497674.1">
    <property type="nucleotide sequence ID" value="NZ_JAFBDR010000003.1"/>
</dbReference>
<evidence type="ECO:0000256" key="5">
    <source>
        <dbReference type="ARBA" id="ARBA00093765"/>
    </source>
</evidence>
<comment type="similarity">
    <text evidence="6">Belongs to the bacillales FliT family.</text>
</comment>
<evidence type="ECO:0000313" key="8">
    <source>
        <dbReference type="EMBL" id="MBM7570232.1"/>
    </source>
</evidence>
<keyword evidence="8" id="KW-0966">Cell projection</keyword>